<sequence>MFVTDKTMNLFLRISEYRVVGNYLPKVRRCLDSLNTQQLWEHETHEANSVGGILLHICEQFDRHTARYNQVGTVTAAGIEDYFPDMGLSPEELVAKIEETFTAWQRAIHELLSDESRVVDLFSIYHLIEHTSYHLGQIVDRVQRKTGESFQFVQKDLNERSLRAIVEDETVE</sequence>
<dbReference type="InterPro" id="IPR034660">
    <property type="entry name" value="DinB/YfiT-like"/>
</dbReference>
<dbReference type="EMBL" id="LPVJ01000027">
    <property type="protein sequence ID" value="KUO96123.1"/>
    <property type="molecule type" value="Genomic_DNA"/>
</dbReference>
<evidence type="ECO:0000313" key="1">
    <source>
        <dbReference type="EMBL" id="KUO96123.1"/>
    </source>
</evidence>
<proteinExistence type="predicted"/>
<dbReference type="Proteomes" id="UP000053557">
    <property type="component" value="Unassembled WGS sequence"/>
</dbReference>
<evidence type="ECO:0008006" key="3">
    <source>
        <dbReference type="Google" id="ProtNLM"/>
    </source>
</evidence>
<organism evidence="1 2">
    <name type="scientific">Ferroacidibacillus organovorans</name>
    <dbReference type="NCBI Taxonomy" id="1765683"/>
    <lineage>
        <taxon>Bacteria</taxon>
        <taxon>Bacillati</taxon>
        <taxon>Bacillota</taxon>
        <taxon>Bacilli</taxon>
        <taxon>Bacillales</taxon>
        <taxon>Alicyclobacillaceae</taxon>
        <taxon>Ferroacidibacillus</taxon>
    </lineage>
</organism>
<keyword evidence="2" id="KW-1185">Reference proteome</keyword>
<dbReference type="AlphaFoldDB" id="A0A117SXX6"/>
<comment type="caution">
    <text evidence="1">The sequence shown here is derived from an EMBL/GenBank/DDBJ whole genome shotgun (WGS) entry which is preliminary data.</text>
</comment>
<name>A0A117SXX6_9BACL</name>
<reference evidence="1 2" key="1">
    <citation type="submission" date="2015-12" db="EMBL/GenBank/DDBJ databases">
        <title>Draft genome sequence of Acidibacillus ferrooxidans ITV001, isolated from a chalcopyrite acid mine drainage site in Brazil.</title>
        <authorList>
            <person name="Dall'Agnol H."/>
            <person name="Nancucheo I."/>
            <person name="Johnson B."/>
            <person name="Oliveira R."/>
            <person name="Leite L."/>
            <person name="Pylro V."/>
            <person name="Nunes G.L."/>
            <person name="Tzotzos G."/>
            <person name="Fernandes G.R."/>
            <person name="Dutra J."/>
            <person name="Orellana S.C."/>
            <person name="Oliveira G."/>
        </authorList>
    </citation>
    <scope>NUCLEOTIDE SEQUENCE [LARGE SCALE GENOMIC DNA]</scope>
    <source>
        <strain evidence="2">ITV01</strain>
    </source>
</reference>
<protein>
    <recommendedName>
        <fullName evidence="3">DinB-like domain-containing protein</fullName>
    </recommendedName>
</protein>
<gene>
    <name evidence="1" type="ORF">ATW55_14415</name>
</gene>
<accession>A0A117SXX6</accession>
<dbReference type="SUPFAM" id="SSF109854">
    <property type="entry name" value="DinB/YfiT-like putative metalloenzymes"/>
    <property type="match status" value="1"/>
</dbReference>
<dbReference type="Gene3D" id="1.20.120.450">
    <property type="entry name" value="dinb family like domain"/>
    <property type="match status" value="1"/>
</dbReference>
<evidence type="ECO:0000313" key="2">
    <source>
        <dbReference type="Proteomes" id="UP000053557"/>
    </source>
</evidence>